<name>A0A9W8VAP4_9HYPO</name>
<feature type="chain" id="PRO_5040795171" description="Cell wall protein" evidence="1">
    <location>
        <begin position="19"/>
        <end position="137"/>
    </location>
</feature>
<keyword evidence="1" id="KW-0732">Signal</keyword>
<dbReference type="EMBL" id="JAOQAZ010000027">
    <property type="protein sequence ID" value="KAJ4251866.1"/>
    <property type="molecule type" value="Genomic_DNA"/>
</dbReference>
<sequence length="137" mass="14320">MQFSLATLAVALASTASAIKLSVSDDGFFHLNGKQLIASDGTVDFKASGTDFTLGKDGTLSLPSGQQLNINSGGDVIYGSGAGAKDFGVKDGKLTWARGYFYACPTEENYQKIRFAADHARGTAIGDDCSQLTINVV</sequence>
<evidence type="ECO:0000256" key="1">
    <source>
        <dbReference type="SAM" id="SignalP"/>
    </source>
</evidence>
<dbReference type="Proteomes" id="UP001152049">
    <property type="component" value="Unassembled WGS sequence"/>
</dbReference>
<reference evidence="2" key="1">
    <citation type="submission" date="2022-09" db="EMBL/GenBank/DDBJ databases">
        <title>Fusarium specimens isolated from Avocado Roots.</title>
        <authorList>
            <person name="Stajich J."/>
            <person name="Roper C."/>
            <person name="Heimlech-Rivalta G."/>
        </authorList>
    </citation>
    <scope>NUCLEOTIDE SEQUENCE</scope>
    <source>
        <strain evidence="2">CF00136</strain>
    </source>
</reference>
<evidence type="ECO:0000313" key="3">
    <source>
        <dbReference type="Proteomes" id="UP001152049"/>
    </source>
</evidence>
<dbReference type="OrthoDB" id="4468923at2759"/>
<organism evidence="2 3">
    <name type="scientific">Fusarium torreyae</name>
    <dbReference type="NCBI Taxonomy" id="1237075"/>
    <lineage>
        <taxon>Eukaryota</taxon>
        <taxon>Fungi</taxon>
        <taxon>Dikarya</taxon>
        <taxon>Ascomycota</taxon>
        <taxon>Pezizomycotina</taxon>
        <taxon>Sordariomycetes</taxon>
        <taxon>Hypocreomycetidae</taxon>
        <taxon>Hypocreales</taxon>
        <taxon>Nectriaceae</taxon>
        <taxon>Fusarium</taxon>
    </lineage>
</organism>
<keyword evidence="3" id="KW-1185">Reference proteome</keyword>
<gene>
    <name evidence="2" type="ORF">NW762_011163</name>
</gene>
<evidence type="ECO:0000313" key="2">
    <source>
        <dbReference type="EMBL" id="KAJ4251866.1"/>
    </source>
</evidence>
<comment type="caution">
    <text evidence="2">The sequence shown here is derived from an EMBL/GenBank/DDBJ whole genome shotgun (WGS) entry which is preliminary data.</text>
</comment>
<accession>A0A9W8VAP4</accession>
<proteinExistence type="predicted"/>
<protein>
    <recommendedName>
        <fullName evidence="4">Cell wall protein</fullName>
    </recommendedName>
</protein>
<evidence type="ECO:0008006" key="4">
    <source>
        <dbReference type="Google" id="ProtNLM"/>
    </source>
</evidence>
<dbReference type="AlphaFoldDB" id="A0A9W8VAP4"/>
<feature type="signal peptide" evidence="1">
    <location>
        <begin position="1"/>
        <end position="18"/>
    </location>
</feature>